<dbReference type="InterPro" id="IPR012429">
    <property type="entry name" value="HGSNAT_cat"/>
</dbReference>
<feature type="compositionally biased region" description="Basic and acidic residues" evidence="1">
    <location>
        <begin position="1"/>
        <end position="65"/>
    </location>
</feature>
<reference evidence="4 5" key="1">
    <citation type="submission" date="2019-06" db="EMBL/GenBank/DDBJ databases">
        <title>A chromosomal-level reference genome of Carpinus fangiana (Coryloideae, Betulaceae).</title>
        <authorList>
            <person name="Yang X."/>
            <person name="Wang Z."/>
            <person name="Zhang L."/>
            <person name="Hao G."/>
            <person name="Liu J."/>
            <person name="Yang Y."/>
        </authorList>
    </citation>
    <scope>NUCLEOTIDE SEQUENCE [LARGE SCALE GENOMIC DNA]</scope>
    <source>
        <strain evidence="4">Cfa_2016G</strain>
        <tissue evidence="4">Leaf</tissue>
    </source>
</reference>
<feature type="transmembrane region" description="Helical" evidence="2">
    <location>
        <begin position="320"/>
        <end position="341"/>
    </location>
</feature>
<evidence type="ECO:0000313" key="4">
    <source>
        <dbReference type="EMBL" id="KAE8099679.1"/>
    </source>
</evidence>
<dbReference type="AlphaFoldDB" id="A0A5N6RN18"/>
<dbReference type="PANTHER" id="PTHR31061:SF5">
    <property type="entry name" value="HEPARAN-ALPHA-GLUCOSAMINIDE N-ACETYLTRANSFERASE CATALYTIC DOMAIN-CONTAINING PROTEIN"/>
    <property type="match status" value="1"/>
</dbReference>
<feature type="transmembrane region" description="Helical" evidence="2">
    <location>
        <begin position="111"/>
        <end position="132"/>
    </location>
</feature>
<name>A0A5N6RN18_9ROSI</name>
<organism evidence="4 5">
    <name type="scientific">Carpinus fangiana</name>
    <dbReference type="NCBI Taxonomy" id="176857"/>
    <lineage>
        <taxon>Eukaryota</taxon>
        <taxon>Viridiplantae</taxon>
        <taxon>Streptophyta</taxon>
        <taxon>Embryophyta</taxon>
        <taxon>Tracheophyta</taxon>
        <taxon>Spermatophyta</taxon>
        <taxon>Magnoliopsida</taxon>
        <taxon>eudicotyledons</taxon>
        <taxon>Gunneridae</taxon>
        <taxon>Pentapetalae</taxon>
        <taxon>rosids</taxon>
        <taxon>fabids</taxon>
        <taxon>Fagales</taxon>
        <taxon>Betulaceae</taxon>
        <taxon>Carpinus</taxon>
    </lineage>
</organism>
<feature type="domain" description="Heparan-alpha-glucosaminide N-acetyltransferase catalytic" evidence="3">
    <location>
        <begin position="73"/>
        <end position="202"/>
    </location>
</feature>
<accession>A0A5N6RN18</accession>
<dbReference type="PANTHER" id="PTHR31061">
    <property type="entry name" value="LD22376P"/>
    <property type="match status" value="1"/>
</dbReference>
<evidence type="ECO:0000256" key="1">
    <source>
        <dbReference type="SAM" id="MobiDB-lite"/>
    </source>
</evidence>
<dbReference type="OrthoDB" id="2149840at2759"/>
<sequence>MEEARRVEEGFGHKPPSKKEDDHDKAYISGKVDRSDGGDCIDHEKDDRGQVLDDQPAEQKAEEQPLVKQKSKRVATLDAFRGLTIVLMVLVDDAGGTYPHIDHSPWNGCTLADFVMPFFLFIVGVAIALALKKVPNITDAIKKIVIRTLKLLFWGILLQGGYSHAPDDLAYGVNMKTIRWCGILQRIALAYFVVALIETLTTKIRPTVLHSGDISIFTAYRWQWIGGFIAFLIYTVTTYSLYVPDWSFMLDDQDESNRYTVKCGMRGHLGPACNTVGYVDRQVWGVNHLYTQPVWTRLKVCKLGKDAPSWCLAPFEPEGLLSSISAILSATIGIHYGHVLIHFKGHSERLKQWVTMRFVLLVLAIILHFTDAIPMNKQLYSLSYVCFTAGAAGIVFSGFYILVSTQLW</sequence>
<protein>
    <recommendedName>
        <fullName evidence="3">Heparan-alpha-glucosaminide N-acetyltransferase catalytic domain-containing protein</fullName>
    </recommendedName>
</protein>
<proteinExistence type="predicted"/>
<feature type="transmembrane region" description="Helical" evidence="2">
    <location>
        <begin position="353"/>
        <end position="370"/>
    </location>
</feature>
<keyword evidence="2" id="KW-0472">Membrane</keyword>
<evidence type="ECO:0000259" key="3">
    <source>
        <dbReference type="Pfam" id="PF07786"/>
    </source>
</evidence>
<dbReference type="Proteomes" id="UP000327013">
    <property type="component" value="Chromosome 7"/>
</dbReference>
<keyword evidence="5" id="KW-1185">Reference proteome</keyword>
<feature type="transmembrane region" description="Helical" evidence="2">
    <location>
        <begin position="183"/>
        <end position="201"/>
    </location>
</feature>
<dbReference type="Pfam" id="PF07786">
    <property type="entry name" value="HGSNAT_cat"/>
    <property type="match status" value="1"/>
</dbReference>
<keyword evidence="2" id="KW-1133">Transmembrane helix</keyword>
<feature type="transmembrane region" description="Helical" evidence="2">
    <location>
        <begin position="222"/>
        <end position="242"/>
    </location>
</feature>
<feature type="transmembrane region" description="Helical" evidence="2">
    <location>
        <begin position="382"/>
        <end position="403"/>
    </location>
</feature>
<gene>
    <name evidence="4" type="ORF">FH972_017637</name>
</gene>
<evidence type="ECO:0000256" key="2">
    <source>
        <dbReference type="SAM" id="Phobius"/>
    </source>
</evidence>
<feature type="transmembrane region" description="Helical" evidence="2">
    <location>
        <begin position="74"/>
        <end position="91"/>
    </location>
</feature>
<feature type="transmembrane region" description="Helical" evidence="2">
    <location>
        <begin position="144"/>
        <end position="163"/>
    </location>
</feature>
<keyword evidence="2" id="KW-0812">Transmembrane</keyword>
<evidence type="ECO:0000313" key="5">
    <source>
        <dbReference type="Proteomes" id="UP000327013"/>
    </source>
</evidence>
<feature type="region of interest" description="Disordered" evidence="1">
    <location>
        <begin position="1"/>
        <end position="66"/>
    </location>
</feature>
<dbReference type="EMBL" id="CM017327">
    <property type="protein sequence ID" value="KAE8099679.1"/>
    <property type="molecule type" value="Genomic_DNA"/>
</dbReference>